<evidence type="ECO:0000256" key="5">
    <source>
        <dbReference type="ARBA" id="ARBA00022884"/>
    </source>
</evidence>
<protein>
    <submittedName>
        <fullName evidence="8">Alkylated DNA repair protein alkB homolog 8</fullName>
    </submittedName>
</protein>
<evidence type="ECO:0000256" key="4">
    <source>
        <dbReference type="ARBA" id="ARBA00022833"/>
    </source>
</evidence>
<dbReference type="Pfam" id="PF13532">
    <property type="entry name" value="2OG-FeII_Oxy_2"/>
    <property type="match status" value="1"/>
</dbReference>
<dbReference type="GO" id="GO:0005737">
    <property type="term" value="C:cytoplasm"/>
    <property type="evidence" value="ECO:0007669"/>
    <property type="project" value="TreeGrafter"/>
</dbReference>
<dbReference type="InterPro" id="IPR029063">
    <property type="entry name" value="SAM-dependent_MTases_sf"/>
</dbReference>
<accession>A0A9J7IUW6</accession>
<dbReference type="OrthoDB" id="271595at2759"/>
<dbReference type="PROSITE" id="PS51471">
    <property type="entry name" value="FE2OG_OXY"/>
    <property type="match status" value="1"/>
</dbReference>
<keyword evidence="7" id="KW-1185">Reference proteome</keyword>
<gene>
    <name evidence="8" type="primary">LOC111358342</name>
</gene>
<dbReference type="GO" id="GO:0030488">
    <property type="term" value="P:tRNA methylation"/>
    <property type="evidence" value="ECO:0007669"/>
    <property type="project" value="TreeGrafter"/>
</dbReference>
<dbReference type="RefSeq" id="XP_022829213.1">
    <property type="nucleotide sequence ID" value="XM_022973445.1"/>
</dbReference>
<dbReference type="GO" id="GO:0005634">
    <property type="term" value="C:nucleus"/>
    <property type="evidence" value="ECO:0007669"/>
    <property type="project" value="TreeGrafter"/>
</dbReference>
<dbReference type="CDD" id="cd02440">
    <property type="entry name" value="AdoMet_MTases"/>
    <property type="match status" value="1"/>
</dbReference>
<dbReference type="PANTHER" id="PTHR13069">
    <property type="entry name" value="ALKYLATED DNA REPAIR PROTEIN ALKB HOMOLOG 8"/>
    <property type="match status" value="1"/>
</dbReference>
<evidence type="ECO:0000313" key="8">
    <source>
        <dbReference type="RefSeq" id="XP_022829213.1"/>
    </source>
</evidence>
<dbReference type="KEGG" id="sliu:111358342"/>
<evidence type="ECO:0000313" key="7">
    <source>
        <dbReference type="Proteomes" id="UP000301870"/>
    </source>
</evidence>
<dbReference type="InterPro" id="IPR027450">
    <property type="entry name" value="AlkB-like"/>
</dbReference>
<comment type="cofactor">
    <cofactor evidence="1">
        <name>Fe(2+)</name>
        <dbReference type="ChEBI" id="CHEBI:29033"/>
    </cofactor>
</comment>
<feature type="domain" description="Fe2OG dioxygenase" evidence="6">
    <location>
        <begin position="205"/>
        <end position="320"/>
    </location>
</feature>
<dbReference type="PANTHER" id="PTHR13069:SF21">
    <property type="entry name" value="ALKYLATED DNA REPAIR PROTEIN ALKB HOMOLOG 8"/>
    <property type="match status" value="1"/>
</dbReference>
<dbReference type="GO" id="GO:0008757">
    <property type="term" value="F:S-adenosylmethionine-dependent methyltransferase activity"/>
    <property type="evidence" value="ECO:0007669"/>
    <property type="project" value="InterPro"/>
</dbReference>
<keyword evidence="5" id="KW-0694">RNA-binding</keyword>
<dbReference type="Pfam" id="PF08241">
    <property type="entry name" value="Methyltransf_11"/>
    <property type="match status" value="1"/>
</dbReference>
<dbReference type="Gene3D" id="3.40.50.150">
    <property type="entry name" value="Vaccinia Virus protein VP39"/>
    <property type="match status" value="1"/>
</dbReference>
<dbReference type="GO" id="GO:0106335">
    <property type="term" value="F:tRNA (5-carboxymethyluridine(34)-5-O)-methyltransferase activity"/>
    <property type="evidence" value="ECO:0007669"/>
    <property type="project" value="TreeGrafter"/>
</dbReference>
<dbReference type="GO" id="GO:0000049">
    <property type="term" value="F:tRNA binding"/>
    <property type="evidence" value="ECO:0007669"/>
    <property type="project" value="TreeGrafter"/>
</dbReference>
<dbReference type="Proteomes" id="UP000301870">
    <property type="component" value="Chromosome 27"/>
</dbReference>
<sequence>MEEEKKTERKRKRFAARLKSSKGITCTEVPGPNIVLCNGGQATGLEKVAIFSLIKEHGLSMTLPKYIAEKGESHSFLVFNSKEDALLFYSSFNGKAKADNKGTPLYMNFVETVPNTEIICPHENPKGLLLLNDFITQEEEKEFIKLFDWNPECNNLKNRLVKHFGYEFRYGSNDVDLNSPLIEKIPEECDILWKRLKEKGFNVGVPDQLTVNKYSPGQGIPSHVDKHSPFGGTILSLSLGSDIVMDWKHHSGQFIPTLVQARSLLVMQDEARYDWQHGIQPRTWDPVIENRVENSRNIKVITNDTVPRGTRISLTFRWTRSGPCECEYKTLCDSVEKVSADNLENEVASNLEKLHVHQVYEQIAGHFSTTRHKPWPKVVEFMQGVPPGSVVMDLGCGNGKNILRRDDIVQIAGERSSGLLSECKEHIQGINAADCVRLDLLQAQLRDNTADIVICIAVIHHFSSKARRLQAISTIHRLLRKGGRALITVWAKDQTKSNYLLKSKQDQVNETQAETQITVGGVNLPVHENRTQFKHQDLLVPWKLRKVSENKLSNNPENTLLRYYHVFEEGELDELCKEANFLIEDTFYEEGNWCVVCKKI</sequence>
<keyword evidence="2" id="KW-0489">Methyltransferase</keyword>
<proteinExistence type="predicted"/>
<dbReference type="InterPro" id="IPR005123">
    <property type="entry name" value="Oxoglu/Fe-dep_dioxygenase_dom"/>
</dbReference>
<organism evidence="7 8">
    <name type="scientific">Spodoptera litura</name>
    <name type="common">Asian cotton leafworm</name>
    <dbReference type="NCBI Taxonomy" id="69820"/>
    <lineage>
        <taxon>Eukaryota</taxon>
        <taxon>Metazoa</taxon>
        <taxon>Ecdysozoa</taxon>
        <taxon>Arthropoda</taxon>
        <taxon>Hexapoda</taxon>
        <taxon>Insecta</taxon>
        <taxon>Pterygota</taxon>
        <taxon>Neoptera</taxon>
        <taxon>Endopterygota</taxon>
        <taxon>Lepidoptera</taxon>
        <taxon>Glossata</taxon>
        <taxon>Ditrysia</taxon>
        <taxon>Noctuoidea</taxon>
        <taxon>Noctuidae</taxon>
        <taxon>Amphipyrinae</taxon>
        <taxon>Spodoptera</taxon>
    </lineage>
</organism>
<dbReference type="InterPro" id="IPR051422">
    <property type="entry name" value="AlkB_tRNA_MeTrf/Diox"/>
</dbReference>
<keyword evidence="3" id="KW-0808">Transferase</keyword>
<evidence type="ECO:0000256" key="3">
    <source>
        <dbReference type="ARBA" id="ARBA00022679"/>
    </source>
</evidence>
<dbReference type="SUPFAM" id="SSF51197">
    <property type="entry name" value="Clavaminate synthase-like"/>
    <property type="match status" value="1"/>
</dbReference>
<name>A0A9J7IUW6_SPOLT</name>
<keyword evidence="4" id="KW-0862">Zinc</keyword>
<evidence type="ECO:0000259" key="6">
    <source>
        <dbReference type="PROSITE" id="PS51471"/>
    </source>
</evidence>
<dbReference type="AlphaFoldDB" id="A0A9J7IUW6"/>
<dbReference type="GO" id="GO:0002098">
    <property type="term" value="P:tRNA wobble uridine modification"/>
    <property type="evidence" value="ECO:0007669"/>
    <property type="project" value="TreeGrafter"/>
</dbReference>
<dbReference type="InterPro" id="IPR037151">
    <property type="entry name" value="AlkB-like_sf"/>
</dbReference>
<dbReference type="Gene3D" id="2.60.120.590">
    <property type="entry name" value="Alpha-ketoglutarate-dependent dioxygenase AlkB-like"/>
    <property type="match status" value="1"/>
</dbReference>
<evidence type="ECO:0000256" key="2">
    <source>
        <dbReference type="ARBA" id="ARBA00022603"/>
    </source>
</evidence>
<dbReference type="SUPFAM" id="SSF53335">
    <property type="entry name" value="S-adenosyl-L-methionine-dependent methyltransferases"/>
    <property type="match status" value="1"/>
</dbReference>
<dbReference type="GeneID" id="111358342"/>
<reference evidence="8" key="1">
    <citation type="submission" date="2025-08" db="UniProtKB">
        <authorList>
            <consortium name="RefSeq"/>
        </authorList>
    </citation>
    <scope>IDENTIFICATION</scope>
    <source>
        <strain evidence="8">Ishihara</strain>
        <tissue evidence="8">Whole body</tissue>
    </source>
</reference>
<dbReference type="InterPro" id="IPR013216">
    <property type="entry name" value="Methyltransf_11"/>
</dbReference>
<evidence type="ECO:0000256" key="1">
    <source>
        <dbReference type="ARBA" id="ARBA00001954"/>
    </source>
</evidence>